<dbReference type="Proteomes" id="UP001341840">
    <property type="component" value="Unassembled WGS sequence"/>
</dbReference>
<evidence type="ECO:0000313" key="2">
    <source>
        <dbReference type="EMBL" id="MED6172479.1"/>
    </source>
</evidence>
<gene>
    <name evidence="2" type="ORF">PIB30_050463</name>
</gene>
<accession>A0ABU6VH38</accession>
<reference evidence="2 3" key="1">
    <citation type="journal article" date="2023" name="Plants (Basel)">
        <title>Bridging the Gap: Combining Genomics and Transcriptomics Approaches to Understand Stylosanthes scabra, an Orphan Legume from the Brazilian Caatinga.</title>
        <authorList>
            <person name="Ferreira-Neto J.R.C."/>
            <person name="da Silva M.D."/>
            <person name="Binneck E."/>
            <person name="de Melo N.F."/>
            <person name="da Silva R.H."/>
            <person name="de Melo A.L.T.M."/>
            <person name="Pandolfi V."/>
            <person name="Bustamante F.O."/>
            <person name="Brasileiro-Vidal A.C."/>
            <person name="Benko-Iseppon A.M."/>
        </authorList>
    </citation>
    <scope>NUCLEOTIDE SEQUENCE [LARGE SCALE GENOMIC DNA]</scope>
    <source>
        <tissue evidence="2">Leaves</tissue>
    </source>
</reference>
<protein>
    <submittedName>
        <fullName evidence="2">Uncharacterized protein</fullName>
    </submittedName>
</protein>
<sequence length="137" mass="15295">MGRELSLSQPYKKTQPNPLHHPSHPSPKPITLSSQTYPTRDGPLEQRSKMLFSGISPTLPWQHQNRMFRDDREERLPNALKASRSARTSSSGNSKGSPQQHTKGRFPFKGISNIPNVSKSTLAAKLATRLAITLTIR</sequence>
<organism evidence="2 3">
    <name type="scientific">Stylosanthes scabra</name>
    <dbReference type="NCBI Taxonomy" id="79078"/>
    <lineage>
        <taxon>Eukaryota</taxon>
        <taxon>Viridiplantae</taxon>
        <taxon>Streptophyta</taxon>
        <taxon>Embryophyta</taxon>
        <taxon>Tracheophyta</taxon>
        <taxon>Spermatophyta</taxon>
        <taxon>Magnoliopsida</taxon>
        <taxon>eudicotyledons</taxon>
        <taxon>Gunneridae</taxon>
        <taxon>Pentapetalae</taxon>
        <taxon>rosids</taxon>
        <taxon>fabids</taxon>
        <taxon>Fabales</taxon>
        <taxon>Fabaceae</taxon>
        <taxon>Papilionoideae</taxon>
        <taxon>50 kb inversion clade</taxon>
        <taxon>dalbergioids sensu lato</taxon>
        <taxon>Dalbergieae</taxon>
        <taxon>Pterocarpus clade</taxon>
        <taxon>Stylosanthes</taxon>
    </lineage>
</organism>
<feature type="compositionally biased region" description="Polar residues" evidence="1">
    <location>
        <begin position="1"/>
        <end position="15"/>
    </location>
</feature>
<feature type="region of interest" description="Disordered" evidence="1">
    <location>
        <begin position="1"/>
        <end position="111"/>
    </location>
</feature>
<comment type="caution">
    <text evidence="2">The sequence shown here is derived from an EMBL/GenBank/DDBJ whole genome shotgun (WGS) entry which is preliminary data.</text>
</comment>
<evidence type="ECO:0000256" key="1">
    <source>
        <dbReference type="SAM" id="MobiDB-lite"/>
    </source>
</evidence>
<name>A0ABU6VH38_9FABA</name>
<keyword evidence="3" id="KW-1185">Reference proteome</keyword>
<feature type="compositionally biased region" description="Polar residues" evidence="1">
    <location>
        <begin position="55"/>
        <end position="65"/>
    </location>
</feature>
<feature type="compositionally biased region" description="Basic and acidic residues" evidence="1">
    <location>
        <begin position="67"/>
        <end position="76"/>
    </location>
</feature>
<proteinExistence type="predicted"/>
<feature type="compositionally biased region" description="Low complexity" evidence="1">
    <location>
        <begin position="81"/>
        <end position="97"/>
    </location>
</feature>
<dbReference type="EMBL" id="JASCZI010151382">
    <property type="protein sequence ID" value="MED6172479.1"/>
    <property type="molecule type" value="Genomic_DNA"/>
</dbReference>
<evidence type="ECO:0000313" key="3">
    <source>
        <dbReference type="Proteomes" id="UP001341840"/>
    </source>
</evidence>